<proteinExistence type="evidence at transcript level"/>
<organism evidence="1">
    <name type="scientific">Salicornia europaea</name>
    <name type="common">Common glasswort</name>
    <name type="synonym">Salicornia herbacea</name>
    <dbReference type="NCBI Taxonomy" id="206448"/>
    <lineage>
        <taxon>Eukaryota</taxon>
        <taxon>Viridiplantae</taxon>
        <taxon>Streptophyta</taxon>
        <taxon>Embryophyta</taxon>
        <taxon>Tracheophyta</taxon>
        <taxon>Spermatophyta</taxon>
        <taxon>Magnoliopsida</taxon>
        <taxon>eudicotyledons</taxon>
        <taxon>Gunneridae</taxon>
        <taxon>Pentapetalae</taxon>
        <taxon>Caryophyllales</taxon>
        <taxon>Chenopodiaceae</taxon>
        <taxon>Salicornioideae</taxon>
        <taxon>Salicornia</taxon>
        <taxon>Salicornia subgen. Salicornia</taxon>
    </lineage>
</organism>
<gene>
    <name evidence="1" type="primary">SeNN43</name>
</gene>
<dbReference type="AlphaFoldDB" id="A0A0P0UWQ8"/>
<name>A0A0P0UWQ8_SALEU</name>
<dbReference type="EMBL" id="LC089025">
    <property type="protein sequence ID" value="BAS69895.1"/>
    <property type="molecule type" value="mRNA"/>
</dbReference>
<dbReference type="EMBL" id="LC089026">
    <property type="protein sequence ID" value="BAS69896.1"/>
    <property type="molecule type" value="Genomic_DNA"/>
</dbReference>
<evidence type="ECO:0000313" key="1">
    <source>
        <dbReference type="EMBL" id="BAS69895.1"/>
    </source>
</evidence>
<sequence length="32" mass="3470">MFALLTTAGVSAHTEKLTDINGKYSFHSNTLT</sequence>
<protein>
    <submittedName>
        <fullName evidence="1">32 amino acids</fullName>
    </submittedName>
</protein>
<reference evidence="1" key="1">
    <citation type="submission" date="2015-10" db="EMBL/GenBank/DDBJ databases">
        <title>Yeast functional screen to identify genes conferring salt stress tolerance in Salicornia europaea.</title>
        <authorList>
            <person name="Nakahara Y."/>
            <person name="Sawabe S."/>
            <person name="Kainuma K."/>
            <person name="Katsuhara M."/>
            <person name="Shibasaka M."/>
            <person name="Suzuki M."/>
            <person name="Yamamoto K."/>
            <person name="Oguri S."/>
            <person name="Sakamoto H."/>
        </authorList>
    </citation>
    <scope>NUCLEOTIDE SEQUENCE</scope>
    <source>
        <tissue evidence="1">Shoot</tissue>
    </source>
</reference>
<accession>A0A0P0UWQ8</accession>